<evidence type="ECO:0000313" key="1">
    <source>
        <dbReference type="Proteomes" id="UP000050795"/>
    </source>
</evidence>
<sequence length="66" mass="7500">MGRLPCSKVQHLRNIDKEYNVLSNLQASKFHSFQLGKKLYTITQTPRSCKSELIAICSGLFLSSRL</sequence>
<evidence type="ECO:0000313" key="2">
    <source>
        <dbReference type="WBParaSite" id="TREG1_45290.1"/>
    </source>
</evidence>
<name>A0AA85JMF9_TRIRE</name>
<protein>
    <submittedName>
        <fullName evidence="2">Uncharacterized protein</fullName>
    </submittedName>
</protein>
<proteinExistence type="predicted"/>
<organism evidence="1 2">
    <name type="scientific">Trichobilharzia regenti</name>
    <name type="common">Nasal bird schistosome</name>
    <dbReference type="NCBI Taxonomy" id="157069"/>
    <lineage>
        <taxon>Eukaryota</taxon>
        <taxon>Metazoa</taxon>
        <taxon>Spiralia</taxon>
        <taxon>Lophotrochozoa</taxon>
        <taxon>Platyhelminthes</taxon>
        <taxon>Trematoda</taxon>
        <taxon>Digenea</taxon>
        <taxon>Strigeidida</taxon>
        <taxon>Schistosomatoidea</taxon>
        <taxon>Schistosomatidae</taxon>
        <taxon>Trichobilharzia</taxon>
    </lineage>
</organism>
<reference evidence="1" key="1">
    <citation type="submission" date="2022-06" db="EMBL/GenBank/DDBJ databases">
        <authorList>
            <person name="Berger JAMES D."/>
            <person name="Berger JAMES D."/>
        </authorList>
    </citation>
    <scope>NUCLEOTIDE SEQUENCE [LARGE SCALE GENOMIC DNA]</scope>
</reference>
<dbReference type="Proteomes" id="UP000050795">
    <property type="component" value="Unassembled WGS sequence"/>
</dbReference>
<dbReference type="WBParaSite" id="TREG1_45290.1">
    <property type="protein sequence ID" value="TREG1_45290.1"/>
    <property type="gene ID" value="TREG1_45290"/>
</dbReference>
<dbReference type="AlphaFoldDB" id="A0AA85JMF9"/>
<keyword evidence="1" id="KW-1185">Reference proteome</keyword>
<reference evidence="2" key="2">
    <citation type="submission" date="2023-11" db="UniProtKB">
        <authorList>
            <consortium name="WormBaseParasite"/>
        </authorList>
    </citation>
    <scope>IDENTIFICATION</scope>
</reference>
<accession>A0AA85JMF9</accession>